<protein>
    <submittedName>
        <fullName evidence="8">Amino acid permease-domain-containing protein</fullName>
    </submittedName>
</protein>
<feature type="transmembrane region" description="Helical" evidence="7">
    <location>
        <begin position="250"/>
        <end position="273"/>
    </location>
</feature>
<keyword evidence="3 7" id="KW-1133">Transmembrane helix</keyword>
<organism evidence="8 9">
    <name type="scientific">Aspergillus candidus</name>
    <dbReference type="NCBI Taxonomy" id="41067"/>
    <lineage>
        <taxon>Eukaryota</taxon>
        <taxon>Fungi</taxon>
        <taxon>Dikarya</taxon>
        <taxon>Ascomycota</taxon>
        <taxon>Pezizomycotina</taxon>
        <taxon>Eurotiomycetes</taxon>
        <taxon>Eurotiomycetidae</taxon>
        <taxon>Eurotiales</taxon>
        <taxon>Aspergillaceae</taxon>
        <taxon>Aspergillus</taxon>
        <taxon>Aspergillus subgen. Circumdati</taxon>
    </lineage>
</organism>
<dbReference type="STRING" id="41067.A0A2I2F3N3"/>
<evidence type="ECO:0000256" key="3">
    <source>
        <dbReference type="ARBA" id="ARBA00022989"/>
    </source>
</evidence>
<dbReference type="GO" id="GO:0016491">
    <property type="term" value="F:oxidoreductase activity"/>
    <property type="evidence" value="ECO:0007669"/>
    <property type="project" value="InterPro"/>
</dbReference>
<accession>A0A2I2F3N3</accession>
<dbReference type="InterPro" id="IPR044053">
    <property type="entry name" value="AsaB-like"/>
</dbReference>
<evidence type="ECO:0000313" key="9">
    <source>
        <dbReference type="Proteomes" id="UP000234585"/>
    </source>
</evidence>
<dbReference type="Proteomes" id="UP000234585">
    <property type="component" value="Unassembled WGS sequence"/>
</dbReference>
<feature type="transmembrane region" description="Helical" evidence="7">
    <location>
        <begin position="302"/>
        <end position="323"/>
    </location>
</feature>
<keyword evidence="4 7" id="KW-0472">Membrane</keyword>
<comment type="subcellular location">
    <subcellularLocation>
        <location evidence="1">Membrane</location>
        <topology evidence="1">Multi-pass membrane protein</topology>
    </subcellularLocation>
</comment>
<dbReference type="GO" id="GO:0015179">
    <property type="term" value="F:L-amino acid transmembrane transporter activity"/>
    <property type="evidence" value="ECO:0007669"/>
    <property type="project" value="TreeGrafter"/>
</dbReference>
<dbReference type="OrthoDB" id="5982228at2759"/>
<dbReference type="AlphaFoldDB" id="A0A2I2F3N3"/>
<dbReference type="PANTHER" id="PTHR11785">
    <property type="entry name" value="AMINO ACID TRANSPORTER"/>
    <property type="match status" value="1"/>
</dbReference>
<sequence>MTPIERQPLLNPIQHGPRTILTPASAYILVISRVIGSGIFATPGSIFRSSGSIGLSLLIWVVGTVLAACGMAVSIEWGTMFPHSGGDKVYVEYAFPRPRFLASTLIAVQAVLLGFTASNCIVFAKYTLFALDAAHSSDAGVKILAIGLLTAITLCHGCFPRVGVAVQNVLGWVKIVLIATMSLTGLWVILWRPAAPRQDPTAWHSLWEGSNWSWNLISTSLFKVIYSYAGLNNVNNVLAEVHRPIETLRIVCPAALITATALYLLANASYFLVIPPEDIKQGGELVGALLFDRLFGPHIGRVAFPLAIALSAGGNVMVVIYALSRLNQEIAKQGFLPYSRFFSSSKPFGSPLGGLMVHYVPSILVIALPPQGDIYNFILDVEGYPAQILALAVTVGLLLLRRREPARLRPFKAWLPAVWLRILVCIALLVAPLIPPPDHKGDVQFFYATYAIVGSGVLLLGVVYWYIWTVLLPRLGGYRLQEAGEKPHHVHTTLNFLREMEDGSHLAPNYIGDLKSYYERPIEAVPVTVRDVSGHELDYALDTHGFQFHYHVSNEKTFLDEDRIKRDYYAETEQLLKDVTGASRVFIFDHTIRRSSSNDNGNRGPVQGVHVDQTPTAAKDRVEYHIPEDAPELLKGRFQIINVWRPVKTIKKDPLAVADALSVPDTDLIPIKLIYPERVGETYSVKQSPTAKWYYRYGQTPDLVTLIKCFDSKTDGRSRRAPHSAFVNPETEGENPRESIEVRAIVFHPEDRD</sequence>
<feature type="transmembrane region" description="Helical" evidence="7">
    <location>
        <begin position="171"/>
        <end position="192"/>
    </location>
</feature>
<feature type="transmembrane region" description="Helical" evidence="7">
    <location>
        <begin position="348"/>
        <end position="368"/>
    </location>
</feature>
<dbReference type="RefSeq" id="XP_024669259.1">
    <property type="nucleotide sequence ID" value="XM_024815383.1"/>
</dbReference>
<dbReference type="Gene3D" id="1.20.1740.10">
    <property type="entry name" value="Amino acid/polyamine transporter I"/>
    <property type="match status" value="1"/>
</dbReference>
<keyword evidence="2 7" id="KW-0812">Transmembrane</keyword>
<dbReference type="InterPro" id="IPR050598">
    <property type="entry name" value="AminoAcid_Transporter"/>
</dbReference>
<dbReference type="NCBIfam" id="NF041278">
    <property type="entry name" value="CmcJ_NvfI_EfuI"/>
    <property type="match status" value="1"/>
</dbReference>
<dbReference type="FunFam" id="1.20.1740.10:FF:000025">
    <property type="entry name" value="High-affinity methionine permease"/>
    <property type="match status" value="1"/>
</dbReference>
<dbReference type="GeneID" id="36522543"/>
<evidence type="ECO:0000313" key="8">
    <source>
        <dbReference type="EMBL" id="PLB35247.1"/>
    </source>
</evidence>
<dbReference type="GO" id="GO:0016020">
    <property type="term" value="C:membrane"/>
    <property type="evidence" value="ECO:0007669"/>
    <property type="project" value="UniProtKB-SubCell"/>
</dbReference>
<feature type="transmembrane region" description="Helical" evidence="7">
    <location>
        <begin position="413"/>
        <end position="434"/>
    </location>
</feature>
<evidence type="ECO:0000256" key="5">
    <source>
        <dbReference type="ARBA" id="ARBA00023604"/>
    </source>
</evidence>
<proteinExistence type="inferred from homology"/>
<dbReference type="Pfam" id="PF13520">
    <property type="entry name" value="AA_permease_2"/>
    <property type="match status" value="1"/>
</dbReference>
<dbReference type="PANTHER" id="PTHR11785:SF532">
    <property type="entry name" value="TRANSPORTER, PUTATIVE (EUROFUNG)-RELATED"/>
    <property type="match status" value="1"/>
</dbReference>
<keyword evidence="9" id="KW-1185">Reference proteome</keyword>
<evidence type="ECO:0000256" key="6">
    <source>
        <dbReference type="SAM" id="MobiDB-lite"/>
    </source>
</evidence>
<feature type="transmembrane region" description="Helical" evidence="7">
    <location>
        <begin position="20"/>
        <end position="41"/>
    </location>
</feature>
<evidence type="ECO:0000256" key="1">
    <source>
        <dbReference type="ARBA" id="ARBA00004141"/>
    </source>
</evidence>
<feature type="transmembrane region" description="Helical" evidence="7">
    <location>
        <begin position="139"/>
        <end position="159"/>
    </location>
</feature>
<feature type="transmembrane region" description="Helical" evidence="7">
    <location>
        <begin position="384"/>
        <end position="401"/>
    </location>
</feature>
<name>A0A2I2F3N3_ASPCN</name>
<feature type="transmembrane region" description="Helical" evidence="7">
    <location>
        <begin position="446"/>
        <end position="467"/>
    </location>
</feature>
<feature type="transmembrane region" description="Helical" evidence="7">
    <location>
        <begin position="100"/>
        <end position="124"/>
    </location>
</feature>
<feature type="region of interest" description="Disordered" evidence="6">
    <location>
        <begin position="714"/>
        <end position="737"/>
    </location>
</feature>
<dbReference type="InterPro" id="IPR002293">
    <property type="entry name" value="AA/rel_permease1"/>
</dbReference>
<feature type="transmembrane region" description="Helical" evidence="7">
    <location>
        <begin position="53"/>
        <end position="79"/>
    </location>
</feature>
<reference evidence="8 9" key="1">
    <citation type="submission" date="2017-12" db="EMBL/GenBank/DDBJ databases">
        <authorList>
            <consortium name="DOE Joint Genome Institute"/>
            <person name="Haridas S."/>
            <person name="Kjaerbolling I."/>
            <person name="Vesth T.C."/>
            <person name="Frisvad J.C."/>
            <person name="Nybo J.L."/>
            <person name="Theobald S."/>
            <person name="Kuo A."/>
            <person name="Bowyer P."/>
            <person name="Matsuda Y."/>
            <person name="Mondo S."/>
            <person name="Lyhne E.K."/>
            <person name="Kogle M.E."/>
            <person name="Clum A."/>
            <person name="Lipzen A."/>
            <person name="Salamov A."/>
            <person name="Ngan C.Y."/>
            <person name="Daum C."/>
            <person name="Chiniquy J."/>
            <person name="Barry K."/>
            <person name="LaButti K."/>
            <person name="Simmons B.A."/>
            <person name="Magnuson J.K."/>
            <person name="Mortensen U.H."/>
            <person name="Larsen T.O."/>
            <person name="Grigoriev I.V."/>
            <person name="Baker S.E."/>
            <person name="Andersen M.R."/>
            <person name="Nordberg H.P."/>
            <person name="Cantor M.N."/>
            <person name="Hua S.X."/>
        </authorList>
    </citation>
    <scope>NUCLEOTIDE SEQUENCE [LARGE SCALE GENOMIC DNA]</scope>
    <source>
        <strain evidence="8 9">CBS 102.13</strain>
    </source>
</reference>
<dbReference type="EMBL" id="KZ559165">
    <property type="protein sequence ID" value="PLB35247.1"/>
    <property type="molecule type" value="Genomic_DNA"/>
</dbReference>
<gene>
    <name evidence="8" type="ORF">BDW47DRAFT_119687</name>
</gene>
<evidence type="ECO:0000256" key="4">
    <source>
        <dbReference type="ARBA" id="ARBA00023136"/>
    </source>
</evidence>
<evidence type="ECO:0000256" key="2">
    <source>
        <dbReference type="ARBA" id="ARBA00022692"/>
    </source>
</evidence>
<evidence type="ECO:0000256" key="7">
    <source>
        <dbReference type="SAM" id="Phobius"/>
    </source>
</evidence>
<comment type="similarity">
    <text evidence="5">Belongs to the asaB hydroxylase/desaturase family.</text>
</comment>